<dbReference type="EMBL" id="CAJVPZ010007641">
    <property type="protein sequence ID" value="CAG8588890.1"/>
    <property type="molecule type" value="Genomic_DNA"/>
</dbReference>
<dbReference type="OrthoDB" id="73465at2759"/>
<keyword evidence="3" id="KW-1185">Reference proteome</keyword>
<name>A0A9N9C6I9_9GLOM</name>
<evidence type="ECO:0000313" key="2">
    <source>
        <dbReference type="EMBL" id="CAG8588890.1"/>
    </source>
</evidence>
<keyword evidence="1" id="KW-0732">Signal</keyword>
<proteinExistence type="predicted"/>
<gene>
    <name evidence="2" type="ORF">RFULGI_LOCUS6150</name>
</gene>
<dbReference type="AlphaFoldDB" id="A0A9N9C6I9"/>
<sequence length="346" mass="39168">MLCILYVIFLSIITQISAQCIDHQSEIAVYVDCKYETRNLKDFVERGTDAFSKKNMLEVVEFKCDSNNTELCGKVRNAFEIAGLIISKAFKFRAPILVNASFVNFCNNFKVCGKSQDDVPIGMYILMKDDDGVERLYPQALVKQFKIKKCPQFAPFDIKADFNSAANWWFKSDVLLPSKKHISKFNAQLNLFAGGPGAKFQNKSDFDLQFRNSTQYNEIAKKMFNISQTAKSMGFLPRYKKNAKKAVILETSLIPYIRGSSISHVDFMTYVNTSDFLMRYSNNWLDTLDGCVTKGGKSSYGPIGPRLRSIMESLGYATARHPKPYRPTLTNITRGYLAADSNQITS</sequence>
<evidence type="ECO:0000256" key="1">
    <source>
        <dbReference type="SAM" id="SignalP"/>
    </source>
</evidence>
<feature type="signal peptide" evidence="1">
    <location>
        <begin position="1"/>
        <end position="18"/>
    </location>
</feature>
<dbReference type="Proteomes" id="UP000789396">
    <property type="component" value="Unassembled WGS sequence"/>
</dbReference>
<feature type="chain" id="PRO_5040424195" evidence="1">
    <location>
        <begin position="19"/>
        <end position="346"/>
    </location>
</feature>
<comment type="caution">
    <text evidence="2">The sequence shown here is derived from an EMBL/GenBank/DDBJ whole genome shotgun (WGS) entry which is preliminary data.</text>
</comment>
<organism evidence="2 3">
    <name type="scientific">Racocetra fulgida</name>
    <dbReference type="NCBI Taxonomy" id="60492"/>
    <lineage>
        <taxon>Eukaryota</taxon>
        <taxon>Fungi</taxon>
        <taxon>Fungi incertae sedis</taxon>
        <taxon>Mucoromycota</taxon>
        <taxon>Glomeromycotina</taxon>
        <taxon>Glomeromycetes</taxon>
        <taxon>Diversisporales</taxon>
        <taxon>Gigasporaceae</taxon>
        <taxon>Racocetra</taxon>
    </lineage>
</organism>
<accession>A0A9N9C6I9</accession>
<protein>
    <submittedName>
        <fullName evidence="2">15194_t:CDS:1</fullName>
    </submittedName>
</protein>
<reference evidence="2" key="1">
    <citation type="submission" date="2021-06" db="EMBL/GenBank/DDBJ databases">
        <authorList>
            <person name="Kallberg Y."/>
            <person name="Tangrot J."/>
            <person name="Rosling A."/>
        </authorList>
    </citation>
    <scope>NUCLEOTIDE SEQUENCE</scope>
    <source>
        <strain evidence="2">IN212</strain>
    </source>
</reference>
<evidence type="ECO:0000313" key="3">
    <source>
        <dbReference type="Proteomes" id="UP000789396"/>
    </source>
</evidence>